<feature type="transmembrane region" description="Helical" evidence="1">
    <location>
        <begin position="60"/>
        <end position="81"/>
    </location>
</feature>
<dbReference type="Proteomes" id="UP001501570">
    <property type="component" value="Unassembled WGS sequence"/>
</dbReference>
<organism evidence="2 3">
    <name type="scientific">Rugosimonospora acidiphila</name>
    <dbReference type="NCBI Taxonomy" id="556531"/>
    <lineage>
        <taxon>Bacteria</taxon>
        <taxon>Bacillati</taxon>
        <taxon>Actinomycetota</taxon>
        <taxon>Actinomycetes</taxon>
        <taxon>Micromonosporales</taxon>
        <taxon>Micromonosporaceae</taxon>
        <taxon>Rugosimonospora</taxon>
    </lineage>
</organism>
<keyword evidence="1" id="KW-1133">Transmembrane helix</keyword>
<proteinExistence type="predicted"/>
<sequence>MSERGRGPVRRTRLMIDTSEPAETPARRAVRRRTEFVSAFVEHAGPVPASERRSVTLPTLITVTAVVSLLTVVAGVFWNIVKPVSAGAVTASSSAGAAVYTAVAGWDCTGATDHGFEAIGRSAQWRTVAEGGWSASGCRSTFETIPMSGKATTDDNAQYVQWWFVPTTGSQCRVELYVPRSTTAADTGATAVHYAVMAGRAGAAYADFTIDQSSSGGQWVAAGTFPLRGSEFAVRLTDRGVPAKPGDRIAISALRVTCGG</sequence>
<comment type="caution">
    <text evidence="2">The sequence shown here is derived from an EMBL/GenBank/DDBJ whole genome shotgun (WGS) entry which is preliminary data.</text>
</comment>
<evidence type="ECO:0000256" key="1">
    <source>
        <dbReference type="SAM" id="Phobius"/>
    </source>
</evidence>
<reference evidence="3" key="1">
    <citation type="journal article" date="2019" name="Int. J. Syst. Evol. Microbiol.">
        <title>The Global Catalogue of Microorganisms (GCM) 10K type strain sequencing project: providing services to taxonomists for standard genome sequencing and annotation.</title>
        <authorList>
            <consortium name="The Broad Institute Genomics Platform"/>
            <consortium name="The Broad Institute Genome Sequencing Center for Infectious Disease"/>
            <person name="Wu L."/>
            <person name="Ma J."/>
        </authorList>
    </citation>
    <scope>NUCLEOTIDE SEQUENCE [LARGE SCALE GENOMIC DNA]</scope>
    <source>
        <strain evidence="3">JCM 18304</strain>
    </source>
</reference>
<evidence type="ECO:0000313" key="3">
    <source>
        <dbReference type="Proteomes" id="UP001501570"/>
    </source>
</evidence>
<name>A0ABP9RLG2_9ACTN</name>
<keyword evidence="3" id="KW-1185">Reference proteome</keyword>
<dbReference type="EMBL" id="BAABJQ010000002">
    <property type="protein sequence ID" value="GAA5179129.1"/>
    <property type="molecule type" value="Genomic_DNA"/>
</dbReference>
<protein>
    <submittedName>
        <fullName evidence="2">Uncharacterized protein</fullName>
    </submittedName>
</protein>
<keyword evidence="1" id="KW-0472">Membrane</keyword>
<accession>A0ABP9RLG2</accession>
<evidence type="ECO:0000313" key="2">
    <source>
        <dbReference type="EMBL" id="GAA5179129.1"/>
    </source>
</evidence>
<keyword evidence="1" id="KW-0812">Transmembrane</keyword>
<gene>
    <name evidence="2" type="ORF">GCM10023322_08220</name>
</gene>